<keyword evidence="10" id="KW-1185">Reference proteome</keyword>
<dbReference type="SUPFAM" id="SSF54373">
    <property type="entry name" value="FAD-linked reductases, C-terminal domain"/>
    <property type="match status" value="1"/>
</dbReference>
<dbReference type="OrthoDB" id="269227at2759"/>
<feature type="binding site" evidence="6">
    <location>
        <position position="265"/>
    </location>
    <ligand>
        <name>FAD</name>
        <dbReference type="ChEBI" id="CHEBI:57692"/>
    </ligand>
</feature>
<keyword evidence="5" id="KW-0560">Oxidoreductase</keyword>
<dbReference type="GO" id="GO:0016614">
    <property type="term" value="F:oxidoreductase activity, acting on CH-OH group of donors"/>
    <property type="evidence" value="ECO:0007669"/>
    <property type="project" value="InterPro"/>
</dbReference>
<keyword evidence="4 6" id="KW-0274">FAD</keyword>
<keyword evidence="3" id="KW-0285">Flavoprotein</keyword>
<dbReference type="Gene3D" id="3.30.560.10">
    <property type="entry name" value="Glucose Oxidase, domain 3"/>
    <property type="match status" value="1"/>
</dbReference>
<dbReference type="PIRSF" id="PIRSF000137">
    <property type="entry name" value="Alcohol_oxidase"/>
    <property type="match status" value="1"/>
</dbReference>
<keyword evidence="7" id="KW-0732">Signal</keyword>
<dbReference type="AlphaFoldDB" id="A0A2T2NVV8"/>
<evidence type="ECO:0000256" key="5">
    <source>
        <dbReference type="ARBA" id="ARBA00023002"/>
    </source>
</evidence>
<dbReference type="InterPro" id="IPR036188">
    <property type="entry name" value="FAD/NAD-bd_sf"/>
</dbReference>
<feature type="domain" description="Glucose-methanol-choline oxidoreductase N-terminal" evidence="8">
    <location>
        <begin position="307"/>
        <end position="321"/>
    </location>
</feature>
<protein>
    <submittedName>
        <fullName evidence="9">Alcohol oxidase</fullName>
    </submittedName>
</protein>
<evidence type="ECO:0000313" key="9">
    <source>
        <dbReference type="EMBL" id="PSN69416.1"/>
    </source>
</evidence>
<comment type="similarity">
    <text evidence="2">Belongs to the GMC oxidoreductase family.</text>
</comment>
<evidence type="ECO:0000256" key="4">
    <source>
        <dbReference type="ARBA" id="ARBA00022827"/>
    </source>
</evidence>
<dbReference type="Gene3D" id="4.10.450.10">
    <property type="entry name" value="Glucose Oxidase, domain 2"/>
    <property type="match status" value="1"/>
</dbReference>
<evidence type="ECO:0000256" key="2">
    <source>
        <dbReference type="ARBA" id="ARBA00010790"/>
    </source>
</evidence>
<sequence>MLLFLRSICLSLVFIHSAHAIPTWSTLENHIQDVSSIKSEYDYVIIGGGTAGLTVADRLSEDGEYSVLVIEHGYFYNASDPGDLRPSRQYNISSIPQQGIGNKTVPIMLGHCVGGSSAINGMAVMRGTKQEYDIWAELGGIGSTWDWDGMLPYFKKAARFIEPSIEMQEKFKIKYDIDAAWGQDEETHLYASFPNVGSPRIMNIYDAFTKIPGVEVSEDGHGGTHGLFYYPVSVDPKTGQRSYARTAHWDGLDRDNYEIITGSKVDKILFEENVAVGVTFVPKDPGNATEIKQTTVKAKKEVILAAGAIHTPQVLQLSGIGPASLLEQANIPLKYDLPGVGSNFQDHPLGPSVFFRWGTEPPLPFNFTTPRGIGAGLGAFLSLPVVSPDNFGKIAAKYAEQDLNKISPIGTSSKVLAGYRLQQEIFAREMRLDRVSFSNNLIGGFPGLMPIGLHTTSRGNVAINSLAPEAEPLVDFAALSNPIDLDLMVEYVRFARSVFNSPSLAKYAPTEIFPGNNVTSDEALEEWVRSVYTPFGYHPVGTAAKMPEELGGVVDEDLLVHGVQRLSVVDASIMPTLIGGTTQFTVYAIAEKAADLIKSRA</sequence>
<dbReference type="SUPFAM" id="SSF51905">
    <property type="entry name" value="FAD/NAD(P)-binding domain"/>
    <property type="match status" value="1"/>
</dbReference>
<evidence type="ECO:0000256" key="6">
    <source>
        <dbReference type="PIRSR" id="PIRSR000137-2"/>
    </source>
</evidence>
<dbReference type="EMBL" id="KZ678133">
    <property type="protein sequence ID" value="PSN69416.1"/>
    <property type="molecule type" value="Genomic_DNA"/>
</dbReference>
<accession>A0A2T2NVV8</accession>
<comment type="cofactor">
    <cofactor evidence="1 6">
        <name>FAD</name>
        <dbReference type="ChEBI" id="CHEBI:57692"/>
    </cofactor>
</comment>
<dbReference type="GO" id="GO:0044550">
    <property type="term" value="P:secondary metabolite biosynthetic process"/>
    <property type="evidence" value="ECO:0007669"/>
    <property type="project" value="TreeGrafter"/>
</dbReference>
<dbReference type="PANTHER" id="PTHR11552">
    <property type="entry name" value="GLUCOSE-METHANOL-CHOLINE GMC OXIDOREDUCTASE"/>
    <property type="match status" value="1"/>
</dbReference>
<dbReference type="InterPro" id="IPR000172">
    <property type="entry name" value="GMC_OxRdtase_N"/>
</dbReference>
<feature type="signal peptide" evidence="7">
    <location>
        <begin position="1"/>
        <end position="20"/>
    </location>
</feature>
<evidence type="ECO:0000256" key="7">
    <source>
        <dbReference type="SAM" id="SignalP"/>
    </source>
</evidence>
<dbReference type="PROSITE" id="PS00624">
    <property type="entry name" value="GMC_OXRED_2"/>
    <property type="match status" value="1"/>
</dbReference>
<dbReference type="PRINTS" id="PR00411">
    <property type="entry name" value="PNDRDTASEI"/>
</dbReference>
<feature type="chain" id="PRO_5015623580" evidence="7">
    <location>
        <begin position="21"/>
        <end position="601"/>
    </location>
</feature>
<evidence type="ECO:0000259" key="8">
    <source>
        <dbReference type="PROSITE" id="PS00624"/>
    </source>
</evidence>
<dbReference type="InterPro" id="IPR027424">
    <property type="entry name" value="Glucose_Oxidase_domain_2"/>
</dbReference>
<dbReference type="Gene3D" id="3.50.50.60">
    <property type="entry name" value="FAD/NAD(P)-binding domain"/>
    <property type="match status" value="1"/>
</dbReference>
<evidence type="ECO:0000256" key="3">
    <source>
        <dbReference type="ARBA" id="ARBA00022630"/>
    </source>
</evidence>
<dbReference type="InterPro" id="IPR012132">
    <property type="entry name" value="GMC_OxRdtase"/>
</dbReference>
<dbReference type="PANTHER" id="PTHR11552:SF115">
    <property type="entry name" value="DEHYDROGENASE XPTC-RELATED"/>
    <property type="match status" value="1"/>
</dbReference>
<evidence type="ECO:0000313" key="10">
    <source>
        <dbReference type="Proteomes" id="UP000240883"/>
    </source>
</evidence>
<dbReference type="InterPro" id="IPR007867">
    <property type="entry name" value="GMC_OxRtase_C"/>
</dbReference>
<proteinExistence type="inferred from homology"/>
<reference evidence="9 10" key="1">
    <citation type="journal article" date="2018" name="Front. Microbiol.">
        <title>Genome-Wide Analysis of Corynespora cassiicola Leaf Fall Disease Putative Effectors.</title>
        <authorList>
            <person name="Lopez D."/>
            <person name="Ribeiro S."/>
            <person name="Label P."/>
            <person name="Fumanal B."/>
            <person name="Venisse J.S."/>
            <person name="Kohler A."/>
            <person name="de Oliveira R.R."/>
            <person name="Labutti K."/>
            <person name="Lipzen A."/>
            <person name="Lail K."/>
            <person name="Bauer D."/>
            <person name="Ohm R.A."/>
            <person name="Barry K.W."/>
            <person name="Spatafora J."/>
            <person name="Grigoriev I.V."/>
            <person name="Martin F.M."/>
            <person name="Pujade-Renaud V."/>
        </authorList>
    </citation>
    <scope>NUCLEOTIDE SEQUENCE [LARGE SCALE GENOMIC DNA]</scope>
    <source>
        <strain evidence="9 10">Philippines</strain>
    </source>
</reference>
<evidence type="ECO:0000256" key="1">
    <source>
        <dbReference type="ARBA" id="ARBA00001974"/>
    </source>
</evidence>
<dbReference type="Proteomes" id="UP000240883">
    <property type="component" value="Unassembled WGS sequence"/>
</dbReference>
<organism evidence="9 10">
    <name type="scientific">Corynespora cassiicola Philippines</name>
    <dbReference type="NCBI Taxonomy" id="1448308"/>
    <lineage>
        <taxon>Eukaryota</taxon>
        <taxon>Fungi</taxon>
        <taxon>Dikarya</taxon>
        <taxon>Ascomycota</taxon>
        <taxon>Pezizomycotina</taxon>
        <taxon>Dothideomycetes</taxon>
        <taxon>Pleosporomycetidae</taxon>
        <taxon>Pleosporales</taxon>
        <taxon>Corynesporascaceae</taxon>
        <taxon>Corynespora</taxon>
    </lineage>
</organism>
<dbReference type="Pfam" id="PF05199">
    <property type="entry name" value="GMC_oxred_C"/>
    <property type="match status" value="1"/>
</dbReference>
<dbReference type="Pfam" id="PF00732">
    <property type="entry name" value="GMC_oxred_N"/>
    <property type="match status" value="1"/>
</dbReference>
<name>A0A2T2NVV8_CORCC</name>
<dbReference type="GO" id="GO:0050660">
    <property type="term" value="F:flavin adenine dinucleotide binding"/>
    <property type="evidence" value="ECO:0007669"/>
    <property type="project" value="InterPro"/>
</dbReference>
<gene>
    <name evidence="9" type="ORF">BS50DRAFT_490295</name>
</gene>